<keyword evidence="8" id="KW-1003">Cell membrane</keyword>
<evidence type="ECO:0000256" key="4">
    <source>
        <dbReference type="ARBA" id="ARBA00023065"/>
    </source>
</evidence>
<keyword evidence="11" id="KW-1185">Reference proteome</keyword>
<evidence type="ECO:0000256" key="5">
    <source>
        <dbReference type="ARBA" id="ARBA00023136"/>
    </source>
</evidence>
<dbReference type="GO" id="GO:0005524">
    <property type="term" value="F:ATP binding"/>
    <property type="evidence" value="ECO:0007669"/>
    <property type="project" value="UniProtKB-UniRule"/>
</dbReference>
<dbReference type="Proteomes" id="UP001224428">
    <property type="component" value="Unassembled WGS sequence"/>
</dbReference>
<comment type="function">
    <text evidence="8">Produces ATP from ADP in the presence of a proton gradient across the membrane.</text>
</comment>
<dbReference type="Gene3D" id="2.60.15.10">
    <property type="entry name" value="F0F1 ATP synthase delta/epsilon subunit, N-terminal"/>
    <property type="match status" value="1"/>
</dbReference>
<evidence type="ECO:0000256" key="6">
    <source>
        <dbReference type="ARBA" id="ARBA00023196"/>
    </source>
</evidence>
<dbReference type="Pfam" id="PF02823">
    <property type="entry name" value="ATP-synt_DE_N"/>
    <property type="match status" value="1"/>
</dbReference>
<evidence type="ECO:0000256" key="2">
    <source>
        <dbReference type="ARBA" id="ARBA00005712"/>
    </source>
</evidence>
<dbReference type="SUPFAM" id="SSF51344">
    <property type="entry name" value="Epsilon subunit of F1F0-ATP synthase N-terminal domain"/>
    <property type="match status" value="1"/>
</dbReference>
<keyword evidence="5 8" id="KW-0472">Membrane</keyword>
<dbReference type="HAMAP" id="MF_00530">
    <property type="entry name" value="ATP_synth_epsil_bac"/>
    <property type="match status" value="1"/>
</dbReference>
<dbReference type="GO" id="GO:0046933">
    <property type="term" value="F:proton-transporting ATP synthase activity, rotational mechanism"/>
    <property type="evidence" value="ECO:0007669"/>
    <property type="project" value="UniProtKB-UniRule"/>
</dbReference>
<evidence type="ECO:0000256" key="7">
    <source>
        <dbReference type="ARBA" id="ARBA00023310"/>
    </source>
</evidence>
<dbReference type="GO" id="GO:0005886">
    <property type="term" value="C:plasma membrane"/>
    <property type="evidence" value="ECO:0007669"/>
    <property type="project" value="UniProtKB-SubCell"/>
</dbReference>
<evidence type="ECO:0000313" key="10">
    <source>
        <dbReference type="EMBL" id="MDJ1645514.1"/>
    </source>
</evidence>
<organism evidence="10 11">
    <name type="scientific">Mycoplasma phocimorsus</name>
    <dbReference type="NCBI Taxonomy" id="3045839"/>
    <lineage>
        <taxon>Bacteria</taxon>
        <taxon>Bacillati</taxon>
        <taxon>Mycoplasmatota</taxon>
        <taxon>Mollicutes</taxon>
        <taxon>Mycoplasmataceae</taxon>
        <taxon>Mycoplasma</taxon>
    </lineage>
</organism>
<keyword evidence="6 8" id="KW-0139">CF(1)</keyword>
<evidence type="ECO:0000259" key="9">
    <source>
        <dbReference type="Pfam" id="PF02823"/>
    </source>
</evidence>
<comment type="subunit">
    <text evidence="8">F-type ATPases have 2 components, CF(1) - the catalytic core - and CF(0) - the membrane proton channel. CF(1) has five subunits: alpha(3), beta(3), gamma(1), delta(1), epsilon(1). CF(0) has three main subunits: a, b and c.</text>
</comment>
<dbReference type="AlphaFoldDB" id="A0AAJ1PQK3"/>
<dbReference type="PANTHER" id="PTHR13822:SF10">
    <property type="entry name" value="ATP SYNTHASE EPSILON CHAIN, CHLOROPLASTIC"/>
    <property type="match status" value="1"/>
</dbReference>
<feature type="domain" description="ATP synthase F1 complex delta/epsilon subunit N-terminal" evidence="9">
    <location>
        <begin position="6"/>
        <end position="84"/>
    </location>
</feature>
<dbReference type="InterPro" id="IPR036771">
    <property type="entry name" value="ATPsynth_dsu/esu_N"/>
</dbReference>
<comment type="subcellular location">
    <subcellularLocation>
        <location evidence="8">Cell membrane</location>
        <topology evidence="8">Peripheral membrane protein</topology>
    </subcellularLocation>
    <subcellularLocation>
        <location evidence="1">Endomembrane system</location>
        <topology evidence="1">Peripheral membrane protein</topology>
    </subcellularLocation>
</comment>
<dbReference type="PANTHER" id="PTHR13822">
    <property type="entry name" value="ATP SYNTHASE DELTA/EPSILON CHAIN"/>
    <property type="match status" value="1"/>
</dbReference>
<dbReference type="GO" id="GO:0045259">
    <property type="term" value="C:proton-transporting ATP synthase complex"/>
    <property type="evidence" value="ECO:0007669"/>
    <property type="project" value="UniProtKB-KW"/>
</dbReference>
<dbReference type="EMBL" id="JASDDP010000004">
    <property type="protein sequence ID" value="MDJ1645514.1"/>
    <property type="molecule type" value="Genomic_DNA"/>
</dbReference>
<dbReference type="InterPro" id="IPR020546">
    <property type="entry name" value="ATP_synth_F1_dsu/esu_N"/>
</dbReference>
<reference evidence="10" key="1">
    <citation type="submission" date="2023-05" db="EMBL/GenBank/DDBJ databases">
        <title>Mycoplasma phocimorsus sp. nov., isolated from Scandinavian patients with seal finger or septic arthritis after contact with seals.</title>
        <authorList>
            <person name="Skafte-Holm A."/>
            <person name="Pedersen T.R."/>
            <person name="Froelund M."/>
            <person name="Stegger M."/>
            <person name="Qvortrup K."/>
            <person name="Michaels D.L."/>
            <person name="Brown D.R."/>
            <person name="Jensen J.S."/>
        </authorList>
    </citation>
    <scope>NUCLEOTIDE SEQUENCE</scope>
    <source>
        <strain evidence="10">M5725</strain>
    </source>
</reference>
<evidence type="ECO:0000256" key="1">
    <source>
        <dbReference type="ARBA" id="ARBA00004184"/>
    </source>
</evidence>
<dbReference type="GO" id="GO:0012505">
    <property type="term" value="C:endomembrane system"/>
    <property type="evidence" value="ECO:0007669"/>
    <property type="project" value="UniProtKB-SubCell"/>
</dbReference>
<dbReference type="RefSeq" id="WP_283823490.1">
    <property type="nucleotide sequence ID" value="NZ_JASDAY010000016.1"/>
</dbReference>
<protein>
    <recommendedName>
        <fullName evidence="8">ATP synthase epsilon chain</fullName>
    </recommendedName>
    <alternativeName>
        <fullName evidence="8">ATP synthase F1 sector epsilon subunit</fullName>
    </alternativeName>
    <alternativeName>
        <fullName evidence="8">F-ATPase epsilon subunit</fullName>
    </alternativeName>
</protein>
<gene>
    <name evidence="8" type="primary">atpC</name>
    <name evidence="10" type="ORF">QLQ80_00205</name>
</gene>
<comment type="similarity">
    <text evidence="2 8">Belongs to the ATPase epsilon chain family.</text>
</comment>
<evidence type="ECO:0000256" key="3">
    <source>
        <dbReference type="ARBA" id="ARBA00022448"/>
    </source>
</evidence>
<evidence type="ECO:0000313" key="11">
    <source>
        <dbReference type="Proteomes" id="UP001224428"/>
    </source>
</evidence>
<sequence length="135" mass="15129">MGNKVKLQITTPYGNVVDENVYMVVAKTTDGKIGLMSGKSPFIGNIVISELLIQFNVNKEFVSYAISNGIVMATPNLINIVTDSCIKVSEIDIQRALRQKDYAIAKIKMHKSAEKIAMYESELRKEINKINLYNK</sequence>
<comment type="caution">
    <text evidence="10">The sequence shown here is derived from an EMBL/GenBank/DDBJ whole genome shotgun (WGS) entry which is preliminary data.</text>
</comment>
<dbReference type="CDD" id="cd12152">
    <property type="entry name" value="F1-ATPase_delta"/>
    <property type="match status" value="1"/>
</dbReference>
<dbReference type="InterPro" id="IPR001469">
    <property type="entry name" value="ATP_synth_F1_dsu/esu"/>
</dbReference>
<proteinExistence type="inferred from homology"/>
<keyword evidence="3 8" id="KW-0813">Transport</keyword>
<accession>A0AAJ1PQK3</accession>
<name>A0AAJ1PQK3_9MOLU</name>
<keyword evidence="8" id="KW-0375">Hydrogen ion transport</keyword>
<keyword evidence="7 8" id="KW-0066">ATP synthesis</keyword>
<evidence type="ECO:0000256" key="8">
    <source>
        <dbReference type="HAMAP-Rule" id="MF_00530"/>
    </source>
</evidence>
<keyword evidence="4 8" id="KW-0406">Ion transport</keyword>